<dbReference type="InterPro" id="IPR022026">
    <property type="entry name" value="DUF5981"/>
</dbReference>
<dbReference type="AlphaFoldDB" id="A0A7W5HK81"/>
<proteinExistence type="predicted"/>
<organism evidence="2 3">
    <name type="scientific">Halomonas stenophila</name>
    <dbReference type="NCBI Taxonomy" id="795312"/>
    <lineage>
        <taxon>Bacteria</taxon>
        <taxon>Pseudomonadati</taxon>
        <taxon>Pseudomonadota</taxon>
        <taxon>Gammaproteobacteria</taxon>
        <taxon>Oceanospirillales</taxon>
        <taxon>Halomonadaceae</taxon>
        <taxon>Halomonas</taxon>
    </lineage>
</organism>
<dbReference type="EMBL" id="JACHXR010000001">
    <property type="protein sequence ID" value="MBB3229809.1"/>
    <property type="molecule type" value="Genomic_DNA"/>
</dbReference>
<evidence type="ECO:0000259" key="1">
    <source>
        <dbReference type="Pfam" id="PF12225"/>
    </source>
</evidence>
<dbReference type="Proteomes" id="UP000518892">
    <property type="component" value="Unassembled WGS sequence"/>
</dbReference>
<gene>
    <name evidence="2" type="ORF">FHR97_000624</name>
</gene>
<accession>A0A7W5HK81</accession>
<protein>
    <recommendedName>
        <fullName evidence="1">Methylene-tetrahydrofolate reductase C-terminal-like domain-containing protein</fullName>
    </recommendedName>
</protein>
<keyword evidence="3" id="KW-1185">Reference proteome</keyword>
<feature type="domain" description="Methylene-tetrahydrofolate reductase C-terminal-like" evidence="1">
    <location>
        <begin position="49"/>
        <end position="138"/>
    </location>
</feature>
<evidence type="ECO:0000313" key="2">
    <source>
        <dbReference type="EMBL" id="MBB3229809.1"/>
    </source>
</evidence>
<reference evidence="2 3" key="1">
    <citation type="submission" date="2020-08" db="EMBL/GenBank/DDBJ databases">
        <title>Genomic Encyclopedia of Type Strains, Phase III (KMG-III): the genomes of soil and plant-associated and newly described type strains.</title>
        <authorList>
            <person name="Whitman W."/>
        </authorList>
    </citation>
    <scope>NUCLEOTIDE SEQUENCE [LARGE SCALE GENOMIC DNA]</scope>
    <source>
        <strain evidence="2 3">CECT 7744</strain>
    </source>
</reference>
<comment type="caution">
    <text evidence="2">The sequence shown here is derived from an EMBL/GenBank/DDBJ whole genome shotgun (WGS) entry which is preliminary data.</text>
</comment>
<name>A0A7W5HK81_9GAMM</name>
<sequence length="166" mass="18793">MHQGEGNPMYRMRRWVVRHARAFEILYDGFEPVLKALAPLVARLGHQRLERPVAAVERVIKGLLFDCQMCGHCVLSATGMACPMNCPKRLRNGPCGGVRPDGGCEVKPEMRCVWVEAWEGSRRMRHGDRIQVVQLPVDAAEQGRSTWLKVMRGEHAREVSGIHEVR</sequence>
<evidence type="ECO:0000313" key="3">
    <source>
        <dbReference type="Proteomes" id="UP000518892"/>
    </source>
</evidence>
<dbReference type="RefSeq" id="WP_246403697.1">
    <property type="nucleotide sequence ID" value="NZ_JACHXR010000001.1"/>
</dbReference>
<dbReference type="Pfam" id="PF12225">
    <property type="entry name" value="DUF5981"/>
    <property type="match status" value="1"/>
</dbReference>